<evidence type="ECO:0000313" key="1">
    <source>
        <dbReference type="EMBL" id="KAH0535442.1"/>
    </source>
</evidence>
<dbReference type="AlphaFoldDB" id="A0AAV7HY07"/>
<dbReference type="EMBL" id="JAHXZJ010002982">
    <property type="protein sequence ID" value="KAH0535442.1"/>
    <property type="molecule type" value="Genomic_DNA"/>
</dbReference>
<gene>
    <name evidence="1" type="ORF">KQX54_016450</name>
</gene>
<protein>
    <submittedName>
        <fullName evidence="1">Uncharacterized protein</fullName>
    </submittedName>
</protein>
<organism evidence="1 2">
    <name type="scientific">Cotesia glomerata</name>
    <name type="common">Lepidopteran parasitic wasp</name>
    <name type="synonym">Apanteles glomeratus</name>
    <dbReference type="NCBI Taxonomy" id="32391"/>
    <lineage>
        <taxon>Eukaryota</taxon>
        <taxon>Metazoa</taxon>
        <taxon>Ecdysozoa</taxon>
        <taxon>Arthropoda</taxon>
        <taxon>Hexapoda</taxon>
        <taxon>Insecta</taxon>
        <taxon>Pterygota</taxon>
        <taxon>Neoptera</taxon>
        <taxon>Endopterygota</taxon>
        <taxon>Hymenoptera</taxon>
        <taxon>Apocrita</taxon>
        <taxon>Ichneumonoidea</taxon>
        <taxon>Braconidae</taxon>
        <taxon>Microgastrinae</taxon>
        <taxon>Cotesia</taxon>
    </lineage>
</organism>
<proteinExistence type="predicted"/>
<dbReference type="Proteomes" id="UP000826195">
    <property type="component" value="Unassembled WGS sequence"/>
</dbReference>
<name>A0AAV7HY07_COTGL</name>
<accession>A0AAV7HY07</accession>
<evidence type="ECO:0000313" key="2">
    <source>
        <dbReference type="Proteomes" id="UP000826195"/>
    </source>
</evidence>
<comment type="caution">
    <text evidence="1">The sequence shown here is derived from an EMBL/GenBank/DDBJ whole genome shotgun (WGS) entry which is preliminary data.</text>
</comment>
<reference evidence="1 2" key="1">
    <citation type="journal article" date="2021" name="J. Hered.">
        <title>A chromosome-level genome assembly of the parasitoid wasp, Cotesia glomerata (Hymenoptera: Braconidae).</title>
        <authorList>
            <person name="Pinto B.J."/>
            <person name="Weis J.J."/>
            <person name="Gamble T."/>
            <person name="Ode P.J."/>
            <person name="Paul R."/>
            <person name="Zaspel J.M."/>
        </authorList>
    </citation>
    <scope>NUCLEOTIDE SEQUENCE [LARGE SCALE GENOMIC DNA]</scope>
    <source>
        <strain evidence="1">CgM1</strain>
    </source>
</reference>
<sequence>MDRCYFNKNVSTEALCAYHRKNRATVDVDVGKRHKKKLRGEKVKLNLISENEPARSWQDCVMLCNGEEDTHQEKGSEYSLGAFRITRDRGLLKNVAFEYLNGWHVENNASQVYGYPNPRRDLAELGDDVKGVDSANAPAPGIAVGTRHAIFQLLRSTFWYVVGVRVRNINSSITTGLTSKTIRGKDTAALGKASVYIEKIYKMSRSAKLEIFRNTLHGVPKGFSVRSLTHDVTLDVQHKEENPRNFIVYKK</sequence>
<keyword evidence="2" id="KW-1185">Reference proteome</keyword>